<accession>A0A1J1E3N0</accession>
<dbReference type="InterPro" id="IPR026037">
    <property type="entry name" value="PgpA"/>
</dbReference>
<dbReference type="KEGG" id="dtr:RSDT_1003"/>
<dbReference type="AlphaFoldDB" id="A0A1J1E3N0"/>
<keyword evidence="1" id="KW-0812">Transmembrane</keyword>
<reference evidence="3 4" key="1">
    <citation type="journal article" date="2017" name="ISME J.">
        <title>Genome of 'Ca. Desulfovibrio trichonymphae', an H2-oxidizing bacterium in a tripartite symbiotic system within a protist cell in the termite gut.</title>
        <authorList>
            <person name="Kuwahara H."/>
            <person name="Yuki M."/>
            <person name="Izawa K."/>
            <person name="Ohkuma M."/>
            <person name="Hongoh Y."/>
        </authorList>
    </citation>
    <scope>NUCLEOTIDE SEQUENCE [LARGE SCALE GENOMIC DNA]</scope>
    <source>
        <strain evidence="3 4">Rs-N31</strain>
    </source>
</reference>
<organism evidence="3 4">
    <name type="scientific">Candidatus Desulfovibrio trichonymphae</name>
    <dbReference type="NCBI Taxonomy" id="1725232"/>
    <lineage>
        <taxon>Bacteria</taxon>
        <taxon>Pseudomonadati</taxon>
        <taxon>Thermodesulfobacteriota</taxon>
        <taxon>Desulfovibrionia</taxon>
        <taxon>Desulfovibrionales</taxon>
        <taxon>Desulfovibrionaceae</taxon>
        <taxon>Desulfovibrio</taxon>
    </lineage>
</organism>
<evidence type="ECO:0000256" key="1">
    <source>
        <dbReference type="SAM" id="Phobius"/>
    </source>
</evidence>
<dbReference type="InterPro" id="IPR036681">
    <property type="entry name" value="PgpA-like_sf"/>
</dbReference>
<feature type="transmembrane region" description="Helical" evidence="1">
    <location>
        <begin position="45"/>
        <end position="64"/>
    </location>
</feature>
<evidence type="ECO:0000313" key="4">
    <source>
        <dbReference type="Proteomes" id="UP000242645"/>
    </source>
</evidence>
<dbReference type="Pfam" id="PF04608">
    <property type="entry name" value="PgpA"/>
    <property type="match status" value="1"/>
</dbReference>
<dbReference type="OrthoDB" id="9804091at2"/>
<proteinExistence type="predicted"/>
<dbReference type="PIRSF" id="PIRSF006162">
    <property type="entry name" value="PgpA"/>
    <property type="match status" value="1"/>
</dbReference>
<dbReference type="InterPro" id="IPR007686">
    <property type="entry name" value="YutG/PgpA"/>
</dbReference>
<gene>
    <name evidence="3" type="primary">pgpA</name>
    <name evidence="3" type="ORF">RSDT_1003</name>
</gene>
<dbReference type="PANTHER" id="PTHR36305:SF1">
    <property type="entry name" value="PHOSPHATIDYLGLYCEROPHOSPHATASE A"/>
    <property type="match status" value="1"/>
</dbReference>
<dbReference type="CDD" id="cd06971">
    <property type="entry name" value="PgpA"/>
    <property type="match status" value="1"/>
</dbReference>
<dbReference type="GO" id="GO:0006655">
    <property type="term" value="P:phosphatidylglycerol biosynthetic process"/>
    <property type="evidence" value="ECO:0007669"/>
    <property type="project" value="UniProtKB-UniPathway"/>
</dbReference>
<dbReference type="PANTHER" id="PTHR36305">
    <property type="entry name" value="PHOSPHATIDYLGLYCEROPHOSPHATASE A"/>
    <property type="match status" value="1"/>
</dbReference>
<keyword evidence="4" id="KW-1185">Reference proteome</keyword>
<keyword evidence="1" id="KW-0472">Membrane</keyword>
<dbReference type="UniPathway" id="UPA00084">
    <property type="reaction ID" value="UER00504"/>
</dbReference>
<dbReference type="PROSITE" id="PS51257">
    <property type="entry name" value="PROKAR_LIPOPROTEIN"/>
    <property type="match status" value="1"/>
</dbReference>
<keyword evidence="1" id="KW-1133">Transmembrane helix</keyword>
<dbReference type="SUPFAM" id="SSF101307">
    <property type="entry name" value="YutG-like"/>
    <property type="match status" value="1"/>
</dbReference>
<protein>
    <submittedName>
        <fullName evidence="3">Phosphatidylglycerophosphatase A</fullName>
    </submittedName>
</protein>
<dbReference type="RefSeq" id="WP_096400116.1">
    <property type="nucleotide sequence ID" value="NZ_AP017368.1"/>
</dbReference>
<sequence length="156" mass="17018">MRFQDMCVLAFCRLGVAGLAPKAPGTWGSAVACLLAPFVFLPFSYTGRVLALVLIFIAGGLAAMRAEQLLGRKDPGEVVIDELLGVWIALSPFEKPGPGIFVASFALFRLFDIWKPWPVRASENWLPDGFGVMLDDAFAGLWALLCVLVLHFLHIV</sequence>
<evidence type="ECO:0000259" key="2">
    <source>
        <dbReference type="Pfam" id="PF04608"/>
    </source>
</evidence>
<feature type="domain" description="YutG/PgpA" evidence="2">
    <location>
        <begin position="14"/>
        <end position="151"/>
    </location>
</feature>
<name>A0A1J1E3N0_9BACT</name>
<dbReference type="EMBL" id="AP017368">
    <property type="protein sequence ID" value="BAV92515.1"/>
    <property type="molecule type" value="Genomic_DNA"/>
</dbReference>
<dbReference type="Proteomes" id="UP000242645">
    <property type="component" value="Chromosome"/>
</dbReference>
<evidence type="ECO:0000313" key="3">
    <source>
        <dbReference type="EMBL" id="BAV92515.1"/>
    </source>
</evidence>
<dbReference type="GO" id="GO:0008962">
    <property type="term" value="F:phosphatidylglycerophosphatase activity"/>
    <property type="evidence" value="ECO:0007669"/>
    <property type="project" value="InterPro"/>
</dbReference>
<feature type="transmembrane region" description="Helical" evidence="1">
    <location>
        <begin position="137"/>
        <end position="155"/>
    </location>
</feature>